<feature type="compositionally biased region" description="Basic and acidic residues" evidence="3">
    <location>
        <begin position="593"/>
        <end position="606"/>
    </location>
</feature>
<dbReference type="Pfam" id="PF25880">
    <property type="entry name" value="WHD_CHMP7_1st"/>
    <property type="match status" value="1"/>
</dbReference>
<reference evidence="4" key="1">
    <citation type="submission" date="2021-12" db="EMBL/GenBank/DDBJ databases">
        <authorList>
            <person name="King R."/>
        </authorList>
    </citation>
    <scope>NUCLEOTIDE SEQUENCE</scope>
</reference>
<dbReference type="Pfam" id="PF03357">
    <property type="entry name" value="Snf7"/>
    <property type="match status" value="1"/>
</dbReference>
<comment type="similarity">
    <text evidence="1">Belongs to the SNF7 family.</text>
</comment>
<feature type="region of interest" description="Disordered" evidence="3">
    <location>
        <begin position="573"/>
        <end position="606"/>
    </location>
</feature>
<gene>
    <name evidence="4" type="ORF">DIATSA_LOCUS7537</name>
</gene>
<sequence length="621" mass="70157">MGLPGMPEDKLPSCWTDDVRMNALFAPFRIKAANPESWDMKMKFWSDMLRQWCKYKKDPIVSAADFKFAFQRKGRTPACIDIVVEELFRNGDLSPVSKYQQILHNGPEGWVRWGARLAFRPAAFALTAVSSLLPGRQTLDTDGLPKASIDCTQRFVLESAVKDQAMELLLNYPKDIERIGTVDELMRHCDWQHGRETYELLLGFLVAQGYAVKKDDVVKLADPDKKVSPVTETDEALVKLMSAEGRLEAELSKLLRDAAAAENDARAALQLGNKLAAKNHLRKKLKAQQRASRCETTLDNVRQLMHHARDSHVNATIVDTYKTTSQAMKRNMKENNMDEDAVHDTMDELKEVMDSYSEIAEALSSGPVDYDTADLEQELKELLSTSTVKTQDTKLTPKEKSRKVSERDFVFDGEARVLAELDQLDVESGSPKEMEGRRASEKEQVALPEGVVSDLPKEKRSPKKSSQPWYPPMSNVLRPDEAWGNNNLDSLDSSLDRLASSFGELRTDDRLHPGQPLNVDFTTPPKFYNTEFQVRDHKYTGGVWLYSDRDSNPNTARDANSNVHTDLTASTEYFSSESPGKTGGTFQMAPGGERQKRNEWPQEKSVEDIERRLKNLRGFNL</sequence>
<dbReference type="PANTHER" id="PTHR22761">
    <property type="entry name" value="CHARGED MULTIVESICULAR BODY PROTEIN"/>
    <property type="match status" value="1"/>
</dbReference>
<dbReference type="GO" id="GO:0005771">
    <property type="term" value="C:multivesicular body"/>
    <property type="evidence" value="ECO:0007669"/>
    <property type="project" value="TreeGrafter"/>
</dbReference>
<feature type="coiled-coil region" evidence="2">
    <location>
        <begin position="244"/>
        <end position="271"/>
    </location>
</feature>
<dbReference type="PANTHER" id="PTHR22761:SF21">
    <property type="entry name" value="CHARGED MULTIVESICULAR BODY PROTEIN 7"/>
    <property type="match status" value="1"/>
</dbReference>
<accession>A0A9N9R5B7</accession>
<evidence type="ECO:0000313" key="4">
    <source>
        <dbReference type="EMBL" id="CAG9789832.1"/>
    </source>
</evidence>
<evidence type="ECO:0000256" key="2">
    <source>
        <dbReference type="SAM" id="Coils"/>
    </source>
</evidence>
<proteinExistence type="inferred from homology"/>
<dbReference type="GO" id="GO:0000815">
    <property type="term" value="C:ESCRT III complex"/>
    <property type="evidence" value="ECO:0007669"/>
    <property type="project" value="TreeGrafter"/>
</dbReference>
<reference evidence="4" key="2">
    <citation type="submission" date="2022-10" db="EMBL/GenBank/DDBJ databases">
        <authorList>
            <consortium name="ENA_rothamsted_submissions"/>
            <consortium name="culmorum"/>
            <person name="King R."/>
        </authorList>
    </citation>
    <scope>NUCLEOTIDE SEQUENCE</scope>
</reference>
<feature type="region of interest" description="Disordered" evidence="3">
    <location>
        <begin position="422"/>
        <end position="473"/>
    </location>
</feature>
<dbReference type="GO" id="GO:0009898">
    <property type="term" value="C:cytoplasmic side of plasma membrane"/>
    <property type="evidence" value="ECO:0007669"/>
    <property type="project" value="TreeGrafter"/>
</dbReference>
<evidence type="ECO:0000256" key="3">
    <source>
        <dbReference type="SAM" id="MobiDB-lite"/>
    </source>
</evidence>
<evidence type="ECO:0000313" key="5">
    <source>
        <dbReference type="Proteomes" id="UP001153714"/>
    </source>
</evidence>
<feature type="compositionally biased region" description="Basic and acidic residues" evidence="3">
    <location>
        <begin position="430"/>
        <end position="444"/>
    </location>
</feature>
<dbReference type="GO" id="GO:0006900">
    <property type="term" value="P:vesicle budding from membrane"/>
    <property type="evidence" value="ECO:0007669"/>
    <property type="project" value="TreeGrafter"/>
</dbReference>
<dbReference type="InterPro" id="IPR005024">
    <property type="entry name" value="Snf7_fam"/>
</dbReference>
<evidence type="ECO:0008006" key="6">
    <source>
        <dbReference type="Google" id="ProtNLM"/>
    </source>
</evidence>
<organism evidence="4 5">
    <name type="scientific">Diatraea saccharalis</name>
    <name type="common">sugarcane borer</name>
    <dbReference type="NCBI Taxonomy" id="40085"/>
    <lineage>
        <taxon>Eukaryota</taxon>
        <taxon>Metazoa</taxon>
        <taxon>Ecdysozoa</taxon>
        <taxon>Arthropoda</taxon>
        <taxon>Hexapoda</taxon>
        <taxon>Insecta</taxon>
        <taxon>Pterygota</taxon>
        <taxon>Neoptera</taxon>
        <taxon>Endopterygota</taxon>
        <taxon>Lepidoptera</taxon>
        <taxon>Glossata</taxon>
        <taxon>Ditrysia</taxon>
        <taxon>Pyraloidea</taxon>
        <taxon>Crambidae</taxon>
        <taxon>Crambinae</taxon>
        <taxon>Diatraea</taxon>
    </lineage>
</organism>
<name>A0A9N9R5B7_9NEOP</name>
<dbReference type="OrthoDB" id="10250120at2759"/>
<dbReference type="GO" id="GO:0032511">
    <property type="term" value="P:late endosome to vacuole transport via multivesicular body sorting pathway"/>
    <property type="evidence" value="ECO:0007669"/>
    <property type="project" value="TreeGrafter"/>
</dbReference>
<keyword evidence="2" id="KW-0175">Coiled coil</keyword>
<dbReference type="Gene3D" id="6.10.140.1230">
    <property type="match status" value="1"/>
</dbReference>
<dbReference type="EMBL" id="OU893351">
    <property type="protein sequence ID" value="CAG9789832.1"/>
    <property type="molecule type" value="Genomic_DNA"/>
</dbReference>
<evidence type="ECO:0000256" key="1">
    <source>
        <dbReference type="ARBA" id="ARBA00006190"/>
    </source>
</evidence>
<protein>
    <recommendedName>
        <fullName evidence="6">Charged multivesicular body protein 7</fullName>
    </recommendedName>
</protein>
<dbReference type="AlphaFoldDB" id="A0A9N9R5B7"/>
<dbReference type="Proteomes" id="UP001153714">
    <property type="component" value="Chromosome 20"/>
</dbReference>
<keyword evidence="5" id="KW-1185">Reference proteome</keyword>